<dbReference type="Pfam" id="PF05347">
    <property type="entry name" value="Complex1_LYR"/>
    <property type="match status" value="1"/>
</dbReference>
<keyword evidence="4" id="KW-0496">Mitochondrion</keyword>
<evidence type="ECO:0000256" key="2">
    <source>
        <dbReference type="ARBA" id="ARBA00009508"/>
    </source>
</evidence>
<sequence>MIVVFKRFASSRAGGGGAKLSLDRFILRSRVLSLWKEILRMTRRIEDPNTRNEMRSWARHEFKRNKEIQEITQIRYLISVSLSPFASINVPVISIR</sequence>
<comment type="similarity">
    <text evidence="2">Belongs to the complex I LYR family.</text>
</comment>
<evidence type="ECO:0000313" key="8">
    <source>
        <dbReference type="EMBL" id="KAK6538731.1"/>
    </source>
</evidence>
<dbReference type="InterPro" id="IPR008011">
    <property type="entry name" value="Complex1_LYR_dom"/>
</dbReference>
<evidence type="ECO:0000256" key="1">
    <source>
        <dbReference type="ARBA" id="ARBA00004173"/>
    </source>
</evidence>
<evidence type="ECO:0000256" key="5">
    <source>
        <dbReference type="ARBA" id="ARBA00026235"/>
    </source>
</evidence>
<feature type="domain" description="Complex 1 LYR protein" evidence="7">
    <location>
        <begin position="30"/>
        <end position="79"/>
    </location>
</feature>
<comment type="caution">
    <text evidence="8">The sequence shown here is derived from an EMBL/GenBank/DDBJ whole genome shotgun (WGS) entry which is preliminary data.</text>
</comment>
<dbReference type="AlphaFoldDB" id="A0AAV9XAT7"/>
<dbReference type="PANTHER" id="PTHR13675">
    <property type="entry name" value="LYR MOTIF-CONTAINING PROTEIN 2"/>
    <property type="match status" value="1"/>
</dbReference>
<evidence type="ECO:0000259" key="7">
    <source>
        <dbReference type="Pfam" id="PF05347"/>
    </source>
</evidence>
<gene>
    <name evidence="8" type="ORF">TWF694_010305</name>
</gene>
<evidence type="ECO:0000256" key="4">
    <source>
        <dbReference type="ARBA" id="ARBA00023128"/>
    </source>
</evidence>
<dbReference type="CDD" id="cd20262">
    <property type="entry name" value="Complex1_LYR_LYRM2"/>
    <property type="match status" value="1"/>
</dbReference>
<keyword evidence="3" id="KW-0809">Transit peptide</keyword>
<dbReference type="GO" id="GO:0005739">
    <property type="term" value="C:mitochondrion"/>
    <property type="evidence" value="ECO:0007669"/>
    <property type="project" value="UniProtKB-SubCell"/>
</dbReference>
<dbReference type="EMBL" id="JAVHJO010000007">
    <property type="protein sequence ID" value="KAK6538731.1"/>
    <property type="molecule type" value="Genomic_DNA"/>
</dbReference>
<dbReference type="PANTHER" id="PTHR13675:SF0">
    <property type="entry name" value="LYR MOTIF-CONTAINING PROTEIN 2"/>
    <property type="match status" value="1"/>
</dbReference>
<evidence type="ECO:0000313" key="9">
    <source>
        <dbReference type="Proteomes" id="UP001365542"/>
    </source>
</evidence>
<comment type="subcellular location">
    <subcellularLocation>
        <location evidence="1">Mitochondrion</location>
    </subcellularLocation>
</comment>
<reference evidence="8 9" key="1">
    <citation type="submission" date="2019-10" db="EMBL/GenBank/DDBJ databases">
        <authorList>
            <person name="Palmer J.M."/>
        </authorList>
    </citation>
    <scope>NUCLEOTIDE SEQUENCE [LARGE SCALE GENOMIC DNA]</scope>
    <source>
        <strain evidence="8 9">TWF694</strain>
    </source>
</reference>
<organism evidence="8 9">
    <name type="scientific">Orbilia ellipsospora</name>
    <dbReference type="NCBI Taxonomy" id="2528407"/>
    <lineage>
        <taxon>Eukaryota</taxon>
        <taxon>Fungi</taxon>
        <taxon>Dikarya</taxon>
        <taxon>Ascomycota</taxon>
        <taxon>Pezizomycotina</taxon>
        <taxon>Orbiliomycetes</taxon>
        <taxon>Orbiliales</taxon>
        <taxon>Orbiliaceae</taxon>
        <taxon>Orbilia</taxon>
    </lineage>
</organism>
<dbReference type="Proteomes" id="UP001365542">
    <property type="component" value="Unassembled WGS sequence"/>
</dbReference>
<keyword evidence="9" id="KW-1185">Reference proteome</keyword>
<name>A0AAV9XAT7_9PEZI</name>
<evidence type="ECO:0000256" key="6">
    <source>
        <dbReference type="ARBA" id="ARBA00044735"/>
    </source>
</evidence>
<evidence type="ECO:0000256" key="3">
    <source>
        <dbReference type="ARBA" id="ARBA00022946"/>
    </source>
</evidence>
<dbReference type="InterPro" id="IPR045293">
    <property type="entry name" value="Complex1_LYR_LYRM2"/>
</dbReference>
<accession>A0AAV9XAT7</accession>
<protein>
    <recommendedName>
        <fullName evidence="5">LYR motif-containing protein 2</fullName>
    </recommendedName>
</protein>
<comment type="function">
    <text evidence="6">Involved in efficient integration of the N-module into mitochondrial respiratory chain complex I.</text>
</comment>
<proteinExistence type="inferred from homology"/>